<feature type="binding site" evidence="9">
    <location>
        <position position="136"/>
    </location>
    <ligand>
        <name>substrate</name>
    </ligand>
</feature>
<dbReference type="InterPro" id="IPR011877">
    <property type="entry name" value="Ribokinase"/>
</dbReference>
<dbReference type="AlphaFoldDB" id="A0A543KHY1"/>
<feature type="domain" description="Carbohydrate kinase PfkB" evidence="10">
    <location>
        <begin position="3"/>
        <end position="281"/>
    </location>
</feature>
<evidence type="ECO:0000256" key="9">
    <source>
        <dbReference type="HAMAP-Rule" id="MF_01987"/>
    </source>
</evidence>
<comment type="cofactor">
    <cofactor evidence="9">
        <name>Mg(2+)</name>
        <dbReference type="ChEBI" id="CHEBI:18420"/>
    </cofactor>
    <text evidence="9">Requires a divalent cation, most likely magnesium in vivo, as an electrophilic catalyst to aid phosphoryl group transfer. It is the chelate of the metal and the nucleotide that is the actual substrate.</text>
</comment>
<sequence>MTVWCFGSINIDHFYALPHLPVPGETLAATTVRAELGGKGANQSVAAARAGARVRHLGAVGPDGARALAGLAGYGVLCEGVQQVETPTGHAVIMVDPLGENAIIIDAGANRAIALAPVLAALEHAALGDILLLQNETAFQVEVARAAMGLGMEVIYSAAPFEVEAVRAVLPFVNTLVVNAVEAAQLLAALNTPFEDLPVETVVVTRGAEGASWHARGTPDICVPALPTQVVDTTGAGDCFTGVLAAALSMDASPEDAMHFAAAAAAMQVSRPGTAAAMPTRAEIEALINERR</sequence>
<feature type="binding site" evidence="9">
    <location>
        <position position="234"/>
    </location>
    <ligand>
        <name>K(+)</name>
        <dbReference type="ChEBI" id="CHEBI:29103"/>
    </ligand>
</feature>
<evidence type="ECO:0000256" key="7">
    <source>
        <dbReference type="ARBA" id="ARBA00022958"/>
    </source>
</evidence>
<evidence type="ECO:0000256" key="6">
    <source>
        <dbReference type="ARBA" id="ARBA00022842"/>
    </source>
</evidence>
<dbReference type="Gene3D" id="3.40.1190.20">
    <property type="match status" value="1"/>
</dbReference>
<evidence type="ECO:0000256" key="1">
    <source>
        <dbReference type="ARBA" id="ARBA00022679"/>
    </source>
</evidence>
<evidence type="ECO:0000313" key="12">
    <source>
        <dbReference type="Proteomes" id="UP000320582"/>
    </source>
</evidence>
<feature type="active site" description="Proton acceptor" evidence="9">
    <location>
        <position position="238"/>
    </location>
</feature>
<comment type="caution">
    <text evidence="11">The sequence shown here is derived from an EMBL/GenBank/DDBJ whole genome shotgun (WGS) entry which is preliminary data.</text>
</comment>
<dbReference type="InterPro" id="IPR029056">
    <property type="entry name" value="Ribokinase-like"/>
</dbReference>
<comment type="function">
    <text evidence="9">Catalyzes the phosphorylation of ribose at O-5 in a reaction requiring ATP and magnesium. The resulting D-ribose-5-phosphate can then be used either for sythesis of nucleotides, histidine, and tryptophan, or as a component of the pentose phosphate pathway.</text>
</comment>
<dbReference type="PANTHER" id="PTHR10584:SF166">
    <property type="entry name" value="RIBOKINASE"/>
    <property type="match status" value="1"/>
</dbReference>
<feature type="binding site" evidence="9">
    <location>
        <position position="273"/>
    </location>
    <ligand>
        <name>K(+)</name>
        <dbReference type="ChEBI" id="CHEBI:29103"/>
    </ligand>
</feature>
<dbReference type="CDD" id="cd01174">
    <property type="entry name" value="ribokinase"/>
    <property type="match status" value="1"/>
</dbReference>
<evidence type="ECO:0000313" key="11">
    <source>
        <dbReference type="EMBL" id="TQM94688.1"/>
    </source>
</evidence>
<dbReference type="OrthoDB" id="9775849at2"/>
<name>A0A543KHY1_9RHOB</name>
<proteinExistence type="inferred from homology"/>
<dbReference type="HAMAP" id="MF_01987">
    <property type="entry name" value="Ribokinase"/>
    <property type="match status" value="1"/>
</dbReference>
<feature type="binding site" evidence="9">
    <location>
        <position position="268"/>
    </location>
    <ligand>
        <name>K(+)</name>
        <dbReference type="ChEBI" id="CHEBI:29103"/>
    </ligand>
</feature>
<evidence type="ECO:0000256" key="4">
    <source>
        <dbReference type="ARBA" id="ARBA00022777"/>
    </source>
</evidence>
<dbReference type="UniPathway" id="UPA00916">
    <property type="reaction ID" value="UER00889"/>
</dbReference>
<dbReference type="Proteomes" id="UP000320582">
    <property type="component" value="Unassembled WGS sequence"/>
</dbReference>
<keyword evidence="2 9" id="KW-0479">Metal-binding</keyword>
<accession>A0A543KHY1</accession>
<evidence type="ECO:0000259" key="10">
    <source>
        <dbReference type="Pfam" id="PF00294"/>
    </source>
</evidence>
<keyword evidence="12" id="KW-1185">Reference proteome</keyword>
<keyword evidence="6 9" id="KW-0460">Magnesium</keyword>
<dbReference type="PRINTS" id="PR00990">
    <property type="entry name" value="RIBOKINASE"/>
</dbReference>
<comment type="subunit">
    <text evidence="9">Homodimer.</text>
</comment>
<keyword evidence="5 9" id="KW-0067">ATP-binding</keyword>
<feature type="binding site" evidence="9">
    <location>
        <position position="238"/>
    </location>
    <ligand>
        <name>substrate</name>
    </ligand>
</feature>
<feature type="binding site" evidence="9">
    <location>
        <begin position="205"/>
        <end position="210"/>
    </location>
    <ligand>
        <name>ATP</name>
        <dbReference type="ChEBI" id="CHEBI:30616"/>
    </ligand>
</feature>
<dbReference type="Pfam" id="PF00294">
    <property type="entry name" value="PfkB"/>
    <property type="match status" value="1"/>
</dbReference>
<reference evidence="11 12" key="1">
    <citation type="submission" date="2019-06" db="EMBL/GenBank/DDBJ databases">
        <title>Genomic Encyclopedia of Archaeal and Bacterial Type Strains, Phase II (KMG-II): from individual species to whole genera.</title>
        <authorList>
            <person name="Goeker M."/>
        </authorList>
    </citation>
    <scope>NUCLEOTIDE SEQUENCE [LARGE SCALE GENOMIC DNA]</scope>
    <source>
        <strain evidence="11 12">DSM 18423</strain>
    </source>
</reference>
<feature type="binding site" evidence="9">
    <location>
        <begin position="38"/>
        <end position="42"/>
    </location>
    <ligand>
        <name>substrate</name>
    </ligand>
</feature>
<keyword evidence="7 9" id="KW-0630">Potassium</keyword>
<keyword evidence="8 9" id="KW-0119">Carbohydrate metabolism</keyword>
<comment type="pathway">
    <text evidence="9">Carbohydrate metabolism; D-ribose degradation; D-ribose 5-phosphate from beta-D-ribopyranose: step 2/2.</text>
</comment>
<dbReference type="GO" id="GO:0046872">
    <property type="term" value="F:metal ion binding"/>
    <property type="evidence" value="ECO:0007669"/>
    <property type="project" value="UniProtKB-KW"/>
</dbReference>
<comment type="caution">
    <text evidence="9">Lacks conserved residue(s) required for the propagation of feature annotation.</text>
</comment>
<dbReference type="GO" id="GO:0005737">
    <property type="term" value="C:cytoplasm"/>
    <property type="evidence" value="ECO:0007669"/>
    <property type="project" value="UniProtKB-SubCell"/>
</dbReference>
<feature type="binding site" evidence="9">
    <location>
        <position position="232"/>
    </location>
    <ligand>
        <name>K(+)</name>
        <dbReference type="ChEBI" id="CHEBI:29103"/>
    </ligand>
</feature>
<evidence type="ECO:0000256" key="8">
    <source>
        <dbReference type="ARBA" id="ARBA00023277"/>
    </source>
</evidence>
<dbReference type="GO" id="GO:0019303">
    <property type="term" value="P:D-ribose catabolic process"/>
    <property type="evidence" value="ECO:0007669"/>
    <property type="project" value="UniProtKB-UniRule"/>
</dbReference>
<comment type="similarity">
    <text evidence="9">Belongs to the carbohydrate kinase PfkB family. Ribokinase subfamily.</text>
</comment>
<keyword evidence="4 9" id="KW-0418">Kinase</keyword>
<keyword evidence="1 9" id="KW-0808">Transferase</keyword>
<dbReference type="PANTHER" id="PTHR10584">
    <property type="entry name" value="SUGAR KINASE"/>
    <property type="match status" value="1"/>
</dbReference>
<protein>
    <recommendedName>
        <fullName evidence="9">Ribokinase</fullName>
        <shortName evidence="9">RK</shortName>
        <ecNumber evidence="9">2.7.1.15</ecNumber>
    </recommendedName>
</protein>
<feature type="binding site" evidence="9">
    <location>
        <position position="271"/>
    </location>
    <ligand>
        <name>K(+)</name>
        <dbReference type="ChEBI" id="CHEBI:29103"/>
    </ligand>
</feature>
<dbReference type="SUPFAM" id="SSF53613">
    <property type="entry name" value="Ribokinase-like"/>
    <property type="match status" value="1"/>
</dbReference>
<comment type="subcellular location">
    <subcellularLocation>
        <location evidence="9">Cytoplasm</location>
    </subcellularLocation>
</comment>
<dbReference type="RefSeq" id="WP_142083605.1">
    <property type="nucleotide sequence ID" value="NZ_VFPT01000001.1"/>
</dbReference>
<dbReference type="EMBL" id="VFPT01000001">
    <property type="protein sequence ID" value="TQM94688.1"/>
    <property type="molecule type" value="Genomic_DNA"/>
</dbReference>
<keyword evidence="9" id="KW-0963">Cytoplasm</keyword>
<evidence type="ECO:0000256" key="2">
    <source>
        <dbReference type="ARBA" id="ARBA00022723"/>
    </source>
</evidence>
<dbReference type="GO" id="GO:0004747">
    <property type="term" value="F:ribokinase activity"/>
    <property type="evidence" value="ECO:0007669"/>
    <property type="project" value="UniProtKB-UniRule"/>
</dbReference>
<evidence type="ECO:0000256" key="5">
    <source>
        <dbReference type="ARBA" id="ARBA00022840"/>
    </source>
</evidence>
<dbReference type="InterPro" id="IPR011611">
    <property type="entry name" value="PfkB_dom"/>
</dbReference>
<feature type="binding site" evidence="9">
    <location>
        <begin position="10"/>
        <end position="12"/>
    </location>
    <ligand>
        <name>substrate</name>
    </ligand>
</feature>
<feature type="binding site" evidence="9">
    <location>
        <position position="179"/>
    </location>
    <ligand>
        <name>ATP</name>
        <dbReference type="ChEBI" id="CHEBI:30616"/>
    </ligand>
</feature>
<comment type="activity regulation">
    <text evidence="9">Activated by a monovalent cation that binds near, but not in, the active site. The most likely occupant of the site in vivo is potassium. Ion binding induces a conformational change that may alter substrate affinity.</text>
</comment>
<evidence type="ECO:0000256" key="3">
    <source>
        <dbReference type="ARBA" id="ARBA00022741"/>
    </source>
</evidence>
<keyword evidence="3 9" id="KW-0547">Nucleotide-binding</keyword>
<organism evidence="11 12">
    <name type="scientific">Roseinatronobacter monicus</name>
    <dbReference type="NCBI Taxonomy" id="393481"/>
    <lineage>
        <taxon>Bacteria</taxon>
        <taxon>Pseudomonadati</taxon>
        <taxon>Pseudomonadota</taxon>
        <taxon>Alphaproteobacteria</taxon>
        <taxon>Rhodobacterales</taxon>
        <taxon>Paracoccaceae</taxon>
        <taxon>Roseinatronobacter</taxon>
    </lineage>
</organism>
<comment type="catalytic activity">
    <reaction evidence="9">
        <text>D-ribose + ATP = D-ribose 5-phosphate + ADP + H(+)</text>
        <dbReference type="Rhea" id="RHEA:13697"/>
        <dbReference type="ChEBI" id="CHEBI:15378"/>
        <dbReference type="ChEBI" id="CHEBI:30616"/>
        <dbReference type="ChEBI" id="CHEBI:47013"/>
        <dbReference type="ChEBI" id="CHEBI:78346"/>
        <dbReference type="ChEBI" id="CHEBI:456216"/>
        <dbReference type="EC" id="2.7.1.15"/>
    </reaction>
</comment>
<dbReference type="EC" id="2.7.1.15" evidence="9"/>
<dbReference type="InterPro" id="IPR002139">
    <property type="entry name" value="Ribo/fructo_kinase"/>
</dbReference>
<feature type="binding site" evidence="9">
    <location>
        <begin position="237"/>
        <end position="238"/>
    </location>
    <ligand>
        <name>ATP</name>
        <dbReference type="ChEBI" id="CHEBI:30616"/>
    </ligand>
</feature>
<dbReference type="GO" id="GO:0005524">
    <property type="term" value="F:ATP binding"/>
    <property type="evidence" value="ECO:0007669"/>
    <property type="project" value="UniProtKB-UniRule"/>
</dbReference>
<gene>
    <name evidence="9" type="primary">rbsK</name>
    <name evidence="11" type="ORF">BD293_3373</name>
</gene>